<comment type="cofactor">
    <cofactor evidence="2">
        <name>[4Fe-4S] cluster</name>
        <dbReference type="ChEBI" id="CHEBI:49883"/>
    </cofactor>
</comment>
<comment type="cofactor">
    <cofactor evidence="1">
        <name>siroheme</name>
        <dbReference type="ChEBI" id="CHEBI:60052"/>
    </cofactor>
</comment>
<dbReference type="InterPro" id="IPR036136">
    <property type="entry name" value="Nit/Sulf_reduc_fer-like_dom_sf"/>
</dbReference>
<dbReference type="SUPFAM" id="SSF56014">
    <property type="entry name" value="Nitrite and sulphite reductase 4Fe-4S domain-like"/>
    <property type="match status" value="2"/>
</dbReference>
<dbReference type="InterPro" id="IPR011786">
    <property type="entry name" value="CysI"/>
</dbReference>
<dbReference type="Pfam" id="PF01077">
    <property type="entry name" value="NIR_SIR"/>
    <property type="match status" value="1"/>
</dbReference>
<comment type="similarity">
    <text evidence="3">Belongs to the nitrite and sulfite reductase 4Fe-4S domain family.</text>
</comment>
<dbReference type="PANTHER" id="PTHR11493:SF47">
    <property type="entry name" value="SULFITE REDUCTASE [NADPH] SUBUNIT BETA"/>
    <property type="match status" value="1"/>
</dbReference>
<keyword evidence="5" id="KW-0028">Amino-acid biosynthesis</keyword>
<dbReference type="Gene3D" id="3.30.413.10">
    <property type="entry name" value="Sulfite Reductase Hemoprotein, domain 1"/>
    <property type="match status" value="2"/>
</dbReference>
<evidence type="ECO:0000256" key="4">
    <source>
        <dbReference type="ARBA" id="ARBA00022485"/>
    </source>
</evidence>
<dbReference type="InterPro" id="IPR006067">
    <property type="entry name" value="NO2/SO3_Rdtase_4Fe4S_dom"/>
</dbReference>
<evidence type="ECO:0000256" key="10">
    <source>
        <dbReference type="ARBA" id="ARBA00023004"/>
    </source>
</evidence>
<dbReference type="NCBIfam" id="NF010029">
    <property type="entry name" value="PRK13504.1"/>
    <property type="match status" value="1"/>
</dbReference>
<dbReference type="PANTHER" id="PTHR11493">
    <property type="entry name" value="SULFITE REDUCTASE [NADPH] SUBUNIT BETA-RELATED"/>
    <property type="match status" value="1"/>
</dbReference>
<protein>
    <submittedName>
        <fullName evidence="15">Assimilatory sulfite reductase (NADPH) hemoprotein subunit</fullName>
        <ecNumber evidence="15">1.8.1.2</ecNumber>
    </submittedName>
</protein>
<feature type="domain" description="Nitrite/sulphite reductase 4Fe-4S" evidence="13">
    <location>
        <begin position="166"/>
        <end position="323"/>
    </location>
</feature>
<comment type="caution">
    <text evidence="15">The sequence shown here is derived from an EMBL/GenBank/DDBJ whole genome shotgun (WGS) entry which is preliminary data.</text>
</comment>
<feature type="domain" description="Nitrite/Sulfite reductase ferredoxin-like" evidence="14">
    <location>
        <begin position="347"/>
        <end position="410"/>
    </location>
</feature>
<keyword evidence="9 15" id="KW-0560">Oxidoreductase</keyword>
<evidence type="ECO:0000256" key="1">
    <source>
        <dbReference type="ARBA" id="ARBA00001929"/>
    </source>
</evidence>
<dbReference type="Pfam" id="PF03460">
    <property type="entry name" value="NIR_SIR_ferr"/>
    <property type="match status" value="2"/>
</dbReference>
<name>A0ABU7RCY2_9BACT</name>
<dbReference type="RefSeq" id="WP_330973199.1">
    <property type="nucleotide sequence ID" value="NZ_JAZGLY010000001.1"/>
</dbReference>
<evidence type="ECO:0000256" key="8">
    <source>
        <dbReference type="ARBA" id="ARBA00022857"/>
    </source>
</evidence>
<keyword evidence="6" id="KW-0349">Heme</keyword>
<keyword evidence="8" id="KW-0521">NADP</keyword>
<evidence type="ECO:0000256" key="2">
    <source>
        <dbReference type="ARBA" id="ARBA00001966"/>
    </source>
</evidence>
<evidence type="ECO:0000256" key="3">
    <source>
        <dbReference type="ARBA" id="ARBA00010429"/>
    </source>
</evidence>
<dbReference type="Proteomes" id="UP001357452">
    <property type="component" value="Unassembled WGS sequence"/>
</dbReference>
<keyword evidence="7" id="KW-0479">Metal-binding</keyword>
<feature type="domain" description="Nitrite/Sulfite reductase ferredoxin-like" evidence="14">
    <location>
        <begin position="71"/>
        <end position="127"/>
    </location>
</feature>
<evidence type="ECO:0000313" key="16">
    <source>
        <dbReference type="Proteomes" id="UP001357452"/>
    </source>
</evidence>
<gene>
    <name evidence="15" type="primary">cysI</name>
    <name evidence="15" type="ORF">V2H41_00760</name>
</gene>
<reference evidence="15 16" key="1">
    <citation type="submission" date="2024-01" db="EMBL/GenBank/DDBJ databases">
        <title>Niabella digestum sp. nov., isolated from waste digestion system.</title>
        <authorList>
            <person name="Zhang L."/>
        </authorList>
    </citation>
    <scope>NUCLEOTIDE SEQUENCE [LARGE SCALE GENOMIC DNA]</scope>
    <source>
        <strain evidence="15 16">A18</strain>
    </source>
</reference>
<dbReference type="PRINTS" id="PR00397">
    <property type="entry name" value="SIROHAEM"/>
</dbReference>
<dbReference type="InterPro" id="IPR006066">
    <property type="entry name" value="NO2/SO3_Rdtase_FeS/sirohaem_BS"/>
</dbReference>
<evidence type="ECO:0000256" key="7">
    <source>
        <dbReference type="ARBA" id="ARBA00022723"/>
    </source>
</evidence>
<keyword evidence="4" id="KW-0004">4Fe-4S</keyword>
<dbReference type="SUPFAM" id="SSF55124">
    <property type="entry name" value="Nitrite/Sulfite reductase N-terminal domain-like"/>
    <property type="match status" value="2"/>
</dbReference>
<dbReference type="EMBL" id="JAZGLY010000001">
    <property type="protein sequence ID" value="MEE6185791.1"/>
    <property type="molecule type" value="Genomic_DNA"/>
</dbReference>
<keyword evidence="10" id="KW-0408">Iron</keyword>
<accession>A0ABU7RCY2</accession>
<keyword evidence="12" id="KW-0198">Cysteine biosynthesis</keyword>
<evidence type="ECO:0000256" key="12">
    <source>
        <dbReference type="ARBA" id="ARBA00023192"/>
    </source>
</evidence>
<dbReference type="InterPro" id="IPR045854">
    <property type="entry name" value="NO2/SO3_Rdtase_4Fe4S_sf"/>
</dbReference>
<dbReference type="InterPro" id="IPR045169">
    <property type="entry name" value="NO2/SO3_Rdtase_4Fe4S_prot"/>
</dbReference>
<evidence type="ECO:0000256" key="9">
    <source>
        <dbReference type="ARBA" id="ARBA00023002"/>
    </source>
</evidence>
<proteinExistence type="inferred from homology"/>
<sequence>MSEQNLSAVEKIKIASDGLRGTLKESLSDDYTGAVREDDTNITKFHGMYQQDDRDRREERSMKKLEWLYSFMVRLRIPGGLLKPEQWIAINDVAGKHSTGVIKITTRQTIQLHGILKSHIKPTMKAFNLAGLDSIATCGDVNRNVCCTANPSESPVYDEVFQYAAKISEMAKPKTRAWYEIWLDEERLTEKTEEDPLYKDKYLPRKLKVGIAIPPNNDVDVFINDVVLIAIIENDKLVGFNVGAGGGLGTTHGNPNTYARLASILGFVENDEEKILKVVYEIITVQRDFGNRSDRKQARLKYTIDKLGVDRYREEVEKRCGFKLEPARPYQFTMRQDRYGWVQDYKGKWHYTVFVENGRVLDDEKIKLKEGLYEIAELGKCNFHFTTNQNVILSDIAPKDKAAIEKLLKKYKIIEHTENASAIRKNAIACVALNTCGLALAEAQRYLPTLLSKIEPLLEKHNMKSEDIILRMTGCPNGCGRSPNAEIGFVGTAYGKYNLHIGGDREGLRLNTKFKENLDEAQILETLDELFAVYQKEKKENENFGDFSYRKWIL</sequence>
<evidence type="ECO:0000256" key="6">
    <source>
        <dbReference type="ARBA" id="ARBA00022617"/>
    </source>
</evidence>
<evidence type="ECO:0000256" key="5">
    <source>
        <dbReference type="ARBA" id="ARBA00022605"/>
    </source>
</evidence>
<keyword evidence="11" id="KW-0411">Iron-sulfur</keyword>
<dbReference type="InterPro" id="IPR005117">
    <property type="entry name" value="NiRdtase/SiRdtase_haem-b_fer"/>
</dbReference>
<dbReference type="GO" id="GO:0004783">
    <property type="term" value="F:sulfite reductase (NADPH) activity"/>
    <property type="evidence" value="ECO:0007669"/>
    <property type="project" value="UniProtKB-EC"/>
</dbReference>
<evidence type="ECO:0000259" key="14">
    <source>
        <dbReference type="Pfam" id="PF03460"/>
    </source>
</evidence>
<evidence type="ECO:0000259" key="13">
    <source>
        <dbReference type="Pfam" id="PF01077"/>
    </source>
</evidence>
<organism evidence="15 16">
    <name type="scientific">Niabella digestorum</name>
    <dbReference type="NCBI Taxonomy" id="3117701"/>
    <lineage>
        <taxon>Bacteria</taxon>
        <taxon>Pseudomonadati</taxon>
        <taxon>Bacteroidota</taxon>
        <taxon>Chitinophagia</taxon>
        <taxon>Chitinophagales</taxon>
        <taxon>Chitinophagaceae</taxon>
        <taxon>Niabella</taxon>
    </lineage>
</organism>
<dbReference type="NCBIfam" id="TIGR02041">
    <property type="entry name" value="CysI"/>
    <property type="match status" value="1"/>
</dbReference>
<dbReference type="PROSITE" id="PS00365">
    <property type="entry name" value="NIR_SIR"/>
    <property type="match status" value="1"/>
</dbReference>
<evidence type="ECO:0000313" key="15">
    <source>
        <dbReference type="EMBL" id="MEE6185791.1"/>
    </source>
</evidence>
<keyword evidence="16" id="KW-1185">Reference proteome</keyword>
<evidence type="ECO:0000256" key="11">
    <source>
        <dbReference type="ARBA" id="ARBA00023014"/>
    </source>
</evidence>
<dbReference type="EC" id="1.8.1.2" evidence="15"/>